<dbReference type="Gene3D" id="3.40.50.11220">
    <property type="match status" value="1"/>
</dbReference>
<dbReference type="Proteomes" id="UP001203136">
    <property type="component" value="Unassembled WGS sequence"/>
</dbReference>
<dbReference type="AlphaFoldDB" id="A0AAW5F048"/>
<dbReference type="Gene3D" id="3.30.420.180">
    <property type="entry name" value="CobE/GbiG C-terminal domain"/>
    <property type="match status" value="1"/>
</dbReference>
<dbReference type="RefSeq" id="WP_024738119.1">
    <property type="nucleotide sequence ID" value="NZ_JAINVB010000001.1"/>
</dbReference>
<dbReference type="InterPro" id="IPR021745">
    <property type="entry name" value="CbiG_mid"/>
</dbReference>
<evidence type="ECO:0000259" key="3">
    <source>
        <dbReference type="Pfam" id="PF11761"/>
    </source>
</evidence>
<dbReference type="GO" id="GO:0009236">
    <property type="term" value="P:cobalamin biosynthetic process"/>
    <property type="evidence" value="ECO:0007669"/>
    <property type="project" value="InterPro"/>
</dbReference>
<dbReference type="InterPro" id="IPR052553">
    <property type="entry name" value="CbiG_hydrolase"/>
</dbReference>
<reference evidence="4" key="1">
    <citation type="journal article" date="2022" name="Cell Host Microbe">
        <title>Colonization of the live biotherapeutic product VE303 and modulation of the microbiota and metabolites in healthy volunteers.</title>
        <authorList>
            <person name="Dsouza M."/>
            <person name="Menon R."/>
            <person name="Crossette E."/>
            <person name="Bhattarai S.K."/>
            <person name="Schneider J."/>
            <person name="Kim Y.G."/>
            <person name="Reddy S."/>
            <person name="Caballero S."/>
            <person name="Felix C."/>
            <person name="Cornacchione L."/>
            <person name="Hendrickson J."/>
            <person name="Watson A.R."/>
            <person name="Minot S.S."/>
            <person name="Greenfield N."/>
            <person name="Schopf L."/>
            <person name="Szabady R."/>
            <person name="Patarroyo J."/>
            <person name="Smith W."/>
            <person name="Harrison P."/>
            <person name="Kuijper E.J."/>
            <person name="Kelly C.P."/>
            <person name="Olle B."/>
            <person name="Bobilev D."/>
            <person name="Silber J.L."/>
            <person name="Bucci V."/>
            <person name="Roberts B."/>
            <person name="Faith J."/>
            <person name="Norman J.M."/>
        </authorList>
    </citation>
    <scope>NUCLEOTIDE SEQUENCE</scope>
    <source>
        <strain evidence="4">VE303-04</strain>
    </source>
</reference>
<organism evidence="4 5">
    <name type="scientific">Clostridium symbiosum</name>
    <name type="common">Bacteroides symbiosus</name>
    <dbReference type="NCBI Taxonomy" id="1512"/>
    <lineage>
        <taxon>Bacteria</taxon>
        <taxon>Bacillati</taxon>
        <taxon>Bacillota</taxon>
        <taxon>Clostridia</taxon>
        <taxon>Lachnospirales</taxon>
        <taxon>Lachnospiraceae</taxon>
        <taxon>Otoolea</taxon>
    </lineage>
</organism>
<sequence>MRLAIISFTVQGGRTAERLERGFKDLGHQSRAFSVQKLKIPLSKFVETAFRDEEGLVFVGAAGIAVRSIAPCLKGKDRDPAVIVVDELGNFTVSLLSGHLGGANELALAAASILGAQPVITTATDINHAFAVDLFAKKNELAIDDLKEAKEISAAVLRGEPVGFFSDFPVEGRIPEPLTEGVWRRKNIHVTCHSSDGNSAGFPGRGTSRLRLIPRAAVLGMGCRRGVSTAAVEEAARQMLSGSGFDERAVRMLASIELKRDEAALVELAAARGLLWNVFSAEELQKVDGSFAESEFVRGVTGVGNVCERAALAGAGMRGKKAVLAAGRRVFPSVTAAIAVEEITIRF</sequence>
<dbReference type="PANTHER" id="PTHR37477:SF1">
    <property type="entry name" value="COBALT-PRECORRIN-5A HYDROLASE"/>
    <property type="match status" value="1"/>
</dbReference>
<accession>A0AAW5F048</accession>
<feature type="domain" description="Cobalamin biosynthesis central region" evidence="3">
    <location>
        <begin position="130"/>
        <end position="181"/>
    </location>
</feature>
<dbReference type="Pfam" id="PF01890">
    <property type="entry name" value="CbiG_C"/>
    <property type="match status" value="1"/>
</dbReference>
<protein>
    <submittedName>
        <fullName evidence="4">Cobalamin biosynthesis protein</fullName>
    </submittedName>
</protein>
<dbReference type="Pfam" id="PF11760">
    <property type="entry name" value="CbiG_N"/>
    <property type="match status" value="1"/>
</dbReference>
<dbReference type="InterPro" id="IPR036518">
    <property type="entry name" value="CobE/GbiG_C_sf"/>
</dbReference>
<dbReference type="InterPro" id="IPR038029">
    <property type="entry name" value="GbiG_N_sf"/>
</dbReference>
<feature type="domain" description="Cobalamin synthesis G N-terminal" evidence="2">
    <location>
        <begin position="45"/>
        <end position="125"/>
    </location>
</feature>
<dbReference type="PANTHER" id="PTHR37477">
    <property type="entry name" value="COBALT-PRECORRIN-5A HYDROLASE"/>
    <property type="match status" value="1"/>
</dbReference>
<dbReference type="Pfam" id="PF11761">
    <property type="entry name" value="CbiG_mid"/>
    <property type="match status" value="1"/>
</dbReference>
<comment type="caution">
    <text evidence="4">The sequence shown here is derived from an EMBL/GenBank/DDBJ whole genome shotgun (WGS) entry which is preliminary data.</text>
</comment>
<dbReference type="EMBL" id="JAINVB010000001">
    <property type="protein sequence ID" value="MCK0085760.1"/>
    <property type="molecule type" value="Genomic_DNA"/>
</dbReference>
<evidence type="ECO:0000313" key="5">
    <source>
        <dbReference type="Proteomes" id="UP001203136"/>
    </source>
</evidence>
<name>A0AAW5F048_CLOSY</name>
<dbReference type="InterPro" id="IPR002750">
    <property type="entry name" value="CobE/GbiG_C"/>
</dbReference>
<proteinExistence type="predicted"/>
<dbReference type="SUPFAM" id="SSF159664">
    <property type="entry name" value="CobE/GbiG C-terminal domain-like"/>
    <property type="match status" value="1"/>
</dbReference>
<evidence type="ECO:0000259" key="2">
    <source>
        <dbReference type="Pfam" id="PF11760"/>
    </source>
</evidence>
<dbReference type="SUPFAM" id="SSF159672">
    <property type="entry name" value="CbiG N-terminal domain-like"/>
    <property type="match status" value="1"/>
</dbReference>
<evidence type="ECO:0000259" key="1">
    <source>
        <dbReference type="Pfam" id="PF01890"/>
    </source>
</evidence>
<evidence type="ECO:0000313" key="4">
    <source>
        <dbReference type="EMBL" id="MCK0085760.1"/>
    </source>
</evidence>
<gene>
    <name evidence="4" type="ORF">K5I21_07735</name>
</gene>
<dbReference type="InterPro" id="IPR021744">
    <property type="entry name" value="CbiG_N"/>
</dbReference>
<feature type="domain" description="CobE/GbiG C-terminal" evidence="1">
    <location>
        <begin position="218"/>
        <end position="339"/>
    </location>
</feature>